<feature type="region of interest" description="Disordered" evidence="10">
    <location>
        <begin position="266"/>
        <end position="291"/>
    </location>
</feature>
<evidence type="ECO:0000256" key="4">
    <source>
        <dbReference type="ARBA" id="ARBA00022617"/>
    </source>
</evidence>
<comment type="pathway">
    <text evidence="2">Secondary metabolite biosynthesis.</text>
</comment>
<evidence type="ECO:0000313" key="12">
    <source>
        <dbReference type="EMBL" id="TDL20680.1"/>
    </source>
</evidence>
<evidence type="ECO:0000256" key="8">
    <source>
        <dbReference type="ARBA" id="ARBA00023033"/>
    </source>
</evidence>
<dbReference type="AlphaFoldDB" id="A0A4Y7Q1L4"/>
<dbReference type="Proteomes" id="UP000294933">
    <property type="component" value="Unassembled WGS sequence"/>
</dbReference>
<keyword evidence="13" id="KW-1185">Reference proteome</keyword>
<proteinExistence type="inferred from homology"/>
<dbReference type="GO" id="GO:0004497">
    <property type="term" value="F:monooxygenase activity"/>
    <property type="evidence" value="ECO:0007669"/>
    <property type="project" value="UniProtKB-KW"/>
</dbReference>
<sequence length="550" mass="62753">MVSLFVTAAWAISLYYFFKVVRLLVRPMFSPLRDLPGPKTSNLILGHLDEIRKAQNAEVHERWVEEYGKTLVYKQFFNGDRLYTVDLRALSHVLTHTAVYQKPAQARRNLSRLLGNGVLVTEGEKHRQQRKVMNPSFGPSSIRKLTPVFFRKAIQLRDVWKSELFKDSAPQRIEILSWLSRTTLDVIGLAGFNYKFHALTVDQEPNELNKAFSTLFHAEGVIRILPFLQAFFPIFRLIPTKRARDEQNAQDTMRRIGQTLVNERKRQLLGQDRNDKDGANGGTLQDDDNDALSGEDLLSALMKANMDTDVPEHQRMSDEDVLAQVPTFFVAGHETTSTEVMWCLHSLSYIPETQAKLRDELLTVTTDTPEMAELDALPYLDAVVRETLRLHAAVPSTIREAVVDDVIPLSEPFKDRKGQLRYEIPVTKGETILFPILAVNRSKALWGEDVLEFRPERWFNLPEAANSIPGVWGSLLTFLGGSRSCIGYRFALIEMKALLFTLIRAFEFTAVYPKSEFETRSLVVQRPYLRSNKKGPAQMPLNIKPYVKTT</sequence>
<keyword evidence="11" id="KW-1133">Transmembrane helix</keyword>
<comment type="similarity">
    <text evidence="3">Belongs to the cytochrome P450 family.</text>
</comment>
<evidence type="ECO:0000256" key="1">
    <source>
        <dbReference type="ARBA" id="ARBA00001971"/>
    </source>
</evidence>
<protein>
    <submittedName>
        <fullName evidence="12">Cytochrome P450</fullName>
    </submittedName>
</protein>
<dbReference type="OrthoDB" id="1470350at2759"/>
<evidence type="ECO:0000313" key="13">
    <source>
        <dbReference type="Proteomes" id="UP000294933"/>
    </source>
</evidence>
<evidence type="ECO:0000256" key="6">
    <source>
        <dbReference type="ARBA" id="ARBA00023002"/>
    </source>
</evidence>
<organism evidence="12 13">
    <name type="scientific">Rickenella mellea</name>
    <dbReference type="NCBI Taxonomy" id="50990"/>
    <lineage>
        <taxon>Eukaryota</taxon>
        <taxon>Fungi</taxon>
        <taxon>Dikarya</taxon>
        <taxon>Basidiomycota</taxon>
        <taxon>Agaricomycotina</taxon>
        <taxon>Agaricomycetes</taxon>
        <taxon>Hymenochaetales</taxon>
        <taxon>Rickenellaceae</taxon>
        <taxon>Rickenella</taxon>
    </lineage>
</organism>
<dbReference type="PRINTS" id="PR00463">
    <property type="entry name" value="EP450I"/>
</dbReference>
<dbReference type="GO" id="GO:0016705">
    <property type="term" value="F:oxidoreductase activity, acting on paired donors, with incorporation or reduction of molecular oxygen"/>
    <property type="evidence" value="ECO:0007669"/>
    <property type="project" value="InterPro"/>
</dbReference>
<feature type="compositionally biased region" description="Basic and acidic residues" evidence="10">
    <location>
        <begin position="266"/>
        <end position="278"/>
    </location>
</feature>
<dbReference type="InterPro" id="IPR001128">
    <property type="entry name" value="Cyt_P450"/>
</dbReference>
<dbReference type="GO" id="GO:0020037">
    <property type="term" value="F:heme binding"/>
    <property type="evidence" value="ECO:0007669"/>
    <property type="project" value="InterPro"/>
</dbReference>
<dbReference type="InterPro" id="IPR050121">
    <property type="entry name" value="Cytochrome_P450_monoxygenase"/>
</dbReference>
<dbReference type="Pfam" id="PF00067">
    <property type="entry name" value="p450"/>
    <property type="match status" value="1"/>
</dbReference>
<feature type="transmembrane region" description="Helical" evidence="11">
    <location>
        <begin position="6"/>
        <end position="25"/>
    </location>
</feature>
<name>A0A4Y7Q1L4_9AGAM</name>
<keyword evidence="8" id="KW-0503">Monooxygenase</keyword>
<evidence type="ECO:0000256" key="7">
    <source>
        <dbReference type="ARBA" id="ARBA00023004"/>
    </source>
</evidence>
<evidence type="ECO:0000256" key="9">
    <source>
        <dbReference type="PIRSR" id="PIRSR602401-1"/>
    </source>
</evidence>
<dbReference type="InterPro" id="IPR002401">
    <property type="entry name" value="Cyt_P450_E_grp-I"/>
</dbReference>
<dbReference type="PANTHER" id="PTHR24305:SF166">
    <property type="entry name" value="CYTOCHROME P450 12A4, MITOCHONDRIAL-RELATED"/>
    <property type="match status" value="1"/>
</dbReference>
<gene>
    <name evidence="12" type="ORF">BD410DRAFT_790649</name>
</gene>
<evidence type="ECO:0000256" key="2">
    <source>
        <dbReference type="ARBA" id="ARBA00005179"/>
    </source>
</evidence>
<evidence type="ECO:0000256" key="11">
    <source>
        <dbReference type="SAM" id="Phobius"/>
    </source>
</evidence>
<evidence type="ECO:0000256" key="3">
    <source>
        <dbReference type="ARBA" id="ARBA00010617"/>
    </source>
</evidence>
<dbReference type="PRINTS" id="PR00385">
    <property type="entry name" value="P450"/>
</dbReference>
<feature type="binding site" description="axial binding residue" evidence="9">
    <location>
        <position position="485"/>
    </location>
    <ligand>
        <name>heme</name>
        <dbReference type="ChEBI" id="CHEBI:30413"/>
    </ligand>
    <ligandPart>
        <name>Fe</name>
        <dbReference type="ChEBI" id="CHEBI:18248"/>
    </ligandPart>
</feature>
<evidence type="ECO:0000256" key="10">
    <source>
        <dbReference type="SAM" id="MobiDB-lite"/>
    </source>
</evidence>
<comment type="cofactor">
    <cofactor evidence="1 9">
        <name>heme</name>
        <dbReference type="ChEBI" id="CHEBI:30413"/>
    </cofactor>
</comment>
<keyword evidence="4 9" id="KW-0349">Heme</keyword>
<accession>A0A4Y7Q1L4</accession>
<keyword evidence="11" id="KW-0812">Transmembrane</keyword>
<dbReference type="GO" id="GO:0005506">
    <property type="term" value="F:iron ion binding"/>
    <property type="evidence" value="ECO:0007669"/>
    <property type="project" value="InterPro"/>
</dbReference>
<dbReference type="EMBL" id="ML170186">
    <property type="protein sequence ID" value="TDL20680.1"/>
    <property type="molecule type" value="Genomic_DNA"/>
</dbReference>
<dbReference type="PANTHER" id="PTHR24305">
    <property type="entry name" value="CYTOCHROME P450"/>
    <property type="match status" value="1"/>
</dbReference>
<keyword evidence="5 9" id="KW-0479">Metal-binding</keyword>
<keyword evidence="7 9" id="KW-0408">Iron</keyword>
<dbReference type="CDD" id="cd11069">
    <property type="entry name" value="CYP_FUM15-like"/>
    <property type="match status" value="1"/>
</dbReference>
<dbReference type="VEuPathDB" id="FungiDB:BD410DRAFT_790649"/>
<keyword evidence="11" id="KW-0472">Membrane</keyword>
<dbReference type="InterPro" id="IPR036396">
    <property type="entry name" value="Cyt_P450_sf"/>
</dbReference>
<dbReference type="STRING" id="50990.A0A4Y7Q1L4"/>
<dbReference type="Gene3D" id="1.10.630.10">
    <property type="entry name" value="Cytochrome P450"/>
    <property type="match status" value="1"/>
</dbReference>
<keyword evidence="6" id="KW-0560">Oxidoreductase</keyword>
<dbReference type="SUPFAM" id="SSF48264">
    <property type="entry name" value="Cytochrome P450"/>
    <property type="match status" value="1"/>
</dbReference>
<evidence type="ECO:0000256" key="5">
    <source>
        <dbReference type="ARBA" id="ARBA00022723"/>
    </source>
</evidence>
<reference evidence="12 13" key="1">
    <citation type="submission" date="2018-06" db="EMBL/GenBank/DDBJ databases">
        <title>A transcriptomic atlas of mushroom development highlights an independent origin of complex multicellularity.</title>
        <authorList>
            <consortium name="DOE Joint Genome Institute"/>
            <person name="Krizsan K."/>
            <person name="Almasi E."/>
            <person name="Merenyi Z."/>
            <person name="Sahu N."/>
            <person name="Viragh M."/>
            <person name="Koszo T."/>
            <person name="Mondo S."/>
            <person name="Kiss B."/>
            <person name="Balint B."/>
            <person name="Kues U."/>
            <person name="Barry K."/>
            <person name="Hegedus J.C."/>
            <person name="Henrissat B."/>
            <person name="Johnson J."/>
            <person name="Lipzen A."/>
            <person name="Ohm R."/>
            <person name="Nagy I."/>
            <person name="Pangilinan J."/>
            <person name="Yan J."/>
            <person name="Xiong Y."/>
            <person name="Grigoriev I.V."/>
            <person name="Hibbett D.S."/>
            <person name="Nagy L.G."/>
        </authorList>
    </citation>
    <scope>NUCLEOTIDE SEQUENCE [LARGE SCALE GENOMIC DNA]</scope>
    <source>
        <strain evidence="12 13">SZMC22713</strain>
    </source>
</reference>